<organism evidence="2">
    <name type="scientific">marine sediment metagenome</name>
    <dbReference type="NCBI Taxonomy" id="412755"/>
    <lineage>
        <taxon>unclassified sequences</taxon>
        <taxon>metagenomes</taxon>
        <taxon>ecological metagenomes</taxon>
    </lineage>
</organism>
<dbReference type="GO" id="GO:0042910">
    <property type="term" value="F:xenobiotic transmembrane transporter activity"/>
    <property type="evidence" value="ECO:0007669"/>
    <property type="project" value="TreeGrafter"/>
</dbReference>
<dbReference type="InterPro" id="IPR001036">
    <property type="entry name" value="Acrflvin-R"/>
</dbReference>
<feature type="non-terminal residue" evidence="2">
    <location>
        <position position="270"/>
    </location>
</feature>
<dbReference type="Gene3D" id="1.20.1640.10">
    <property type="entry name" value="Multidrug efflux transporter AcrB transmembrane domain"/>
    <property type="match status" value="1"/>
</dbReference>
<dbReference type="Gene3D" id="3.30.2090.10">
    <property type="entry name" value="Multidrug efflux transporter AcrB TolC docking domain, DN and DC subdomains"/>
    <property type="match status" value="1"/>
</dbReference>
<name>X0VM41_9ZZZZ</name>
<dbReference type="PANTHER" id="PTHR32063:SF0">
    <property type="entry name" value="SWARMING MOTILITY PROTEIN SWRC"/>
    <property type="match status" value="1"/>
</dbReference>
<feature type="non-terminal residue" evidence="2">
    <location>
        <position position="1"/>
    </location>
</feature>
<dbReference type="SUPFAM" id="SSF82714">
    <property type="entry name" value="Multidrug efflux transporter AcrB TolC docking domain, DN and DC subdomains"/>
    <property type="match status" value="1"/>
</dbReference>
<feature type="transmembrane region" description="Helical" evidence="1">
    <location>
        <begin position="184"/>
        <end position="204"/>
    </location>
</feature>
<comment type="caution">
    <text evidence="2">The sequence shown here is derived from an EMBL/GenBank/DDBJ whole genome shotgun (WGS) entry which is preliminary data.</text>
</comment>
<dbReference type="SUPFAM" id="SSF82866">
    <property type="entry name" value="Multidrug efflux transporter AcrB transmembrane domain"/>
    <property type="match status" value="1"/>
</dbReference>
<evidence type="ECO:0008006" key="3">
    <source>
        <dbReference type="Google" id="ProtNLM"/>
    </source>
</evidence>
<feature type="transmembrane region" description="Helical" evidence="1">
    <location>
        <begin position="161"/>
        <end position="177"/>
    </location>
</feature>
<proteinExistence type="predicted"/>
<dbReference type="PRINTS" id="PR00702">
    <property type="entry name" value="ACRIFLAVINRP"/>
</dbReference>
<dbReference type="InterPro" id="IPR027463">
    <property type="entry name" value="AcrB_DN_DC_subdom"/>
</dbReference>
<accession>X0VM41</accession>
<dbReference type="EMBL" id="BARS01022401">
    <property type="protein sequence ID" value="GAG13533.1"/>
    <property type="molecule type" value="Genomic_DNA"/>
</dbReference>
<dbReference type="PANTHER" id="PTHR32063">
    <property type="match status" value="1"/>
</dbReference>
<gene>
    <name evidence="2" type="ORF">S01H1_35821</name>
</gene>
<sequence>IYGGLRRQINVYFDMAKIEGFRLSLYGINQILAAENLNIPAGSIKVGKKDYFVRIPARFKTIDEVKNTIVGNLNKQPIYLKDVAAVDDDYEPMQLRAYGDGRPSLVMMVQKQSGTNTVEVVNQVKKRLAEIKKDLPPDIEISIATDSSEEIIKSVINLRSTLLWSIFFIIIVTVAFLREVRTAFIIILIIPFSLIISFIFIYMFDYTINLVTLMALAVASGLVVDNGIVVLENIIRHVEKGRHVRTSAVFGANEMGLAITASTMTTVVVF</sequence>
<feature type="transmembrane region" description="Helical" evidence="1">
    <location>
        <begin position="210"/>
        <end position="235"/>
    </location>
</feature>
<evidence type="ECO:0000313" key="2">
    <source>
        <dbReference type="EMBL" id="GAG13533.1"/>
    </source>
</evidence>
<keyword evidence="1" id="KW-0812">Transmembrane</keyword>
<keyword evidence="1" id="KW-1133">Transmembrane helix</keyword>
<reference evidence="2" key="1">
    <citation type="journal article" date="2014" name="Front. Microbiol.">
        <title>High frequency of phylogenetically diverse reductive dehalogenase-homologous genes in deep subseafloor sedimentary metagenomes.</title>
        <authorList>
            <person name="Kawai M."/>
            <person name="Futagami T."/>
            <person name="Toyoda A."/>
            <person name="Takaki Y."/>
            <person name="Nishi S."/>
            <person name="Hori S."/>
            <person name="Arai W."/>
            <person name="Tsubouchi T."/>
            <person name="Morono Y."/>
            <person name="Uchiyama I."/>
            <person name="Ito T."/>
            <person name="Fujiyama A."/>
            <person name="Inagaki F."/>
            <person name="Takami H."/>
        </authorList>
    </citation>
    <scope>NUCLEOTIDE SEQUENCE</scope>
    <source>
        <strain evidence="2">Expedition CK06-06</strain>
    </source>
</reference>
<keyword evidence="1" id="KW-0472">Membrane</keyword>
<dbReference type="Pfam" id="PF00873">
    <property type="entry name" value="ACR_tran"/>
    <property type="match status" value="1"/>
</dbReference>
<evidence type="ECO:0000256" key="1">
    <source>
        <dbReference type="SAM" id="Phobius"/>
    </source>
</evidence>
<dbReference type="GO" id="GO:0005886">
    <property type="term" value="C:plasma membrane"/>
    <property type="evidence" value="ECO:0007669"/>
    <property type="project" value="TreeGrafter"/>
</dbReference>
<protein>
    <recommendedName>
        <fullName evidence="3">SSD domain-containing protein</fullName>
    </recommendedName>
</protein>
<dbReference type="AlphaFoldDB" id="X0VM41"/>